<evidence type="ECO:0000313" key="1">
    <source>
        <dbReference type="EMBL" id="MEJ8634751.1"/>
    </source>
</evidence>
<dbReference type="EMBL" id="JBBKAJ010000022">
    <property type="protein sequence ID" value="MEJ8634751.1"/>
    <property type="molecule type" value="Genomic_DNA"/>
</dbReference>
<comment type="caution">
    <text evidence="1">The sequence shown here is derived from an EMBL/GenBank/DDBJ whole genome shotgun (WGS) entry which is preliminary data.</text>
</comment>
<accession>A0ACC6PTQ8</accession>
<sequence>MNRELDMTVALFPGQGAYRPGTLKGLWERGDDAVRSTFEEVDAVAKDRLGRAVSPTVFQPSPPSPATLLETAPDTLQLAVFTASVATHRLLAERGARPSVHLGHSLGEIAALTCAGAWDLADAAAVLCERISVVREHDRSDGKMLALGCGRGRAEQVVAMIGHPDLVLAVDNSANQSVLSGPADLIDTAAAIAGRIGITATQLRSPHPFHNPLLGQARRRLTERIASFTSRPLEVPVYSPILGRFYRDGDDLAELLALHLVTPVEFGTSISALHAAGARVFVEAGAGRVLTALVEQSLPGAHVVAPLAGRDDDEGLTRAAGALRPALSGARPSAPPAAVAAEPEAAPSATGAPVTIDRAELAGQVRALYAEAMEYPEEVFTDDVLLEADLGVDSVKQTELLSRLGDRFGLGVPPAGLRVADYDTFGKVVDFVAAGAADGAFAGSAAVR</sequence>
<organism evidence="1 2">
    <name type="scientific">Streptomyces achmelvichensis</name>
    <dbReference type="NCBI Taxonomy" id="3134111"/>
    <lineage>
        <taxon>Bacteria</taxon>
        <taxon>Bacillati</taxon>
        <taxon>Actinomycetota</taxon>
        <taxon>Actinomycetes</taxon>
        <taxon>Kitasatosporales</taxon>
        <taxon>Streptomycetaceae</taxon>
        <taxon>Streptomyces</taxon>
    </lineage>
</organism>
<name>A0ACC6PTQ8_9ACTN</name>
<gene>
    <name evidence="1" type="ORF">WKI67_15255</name>
</gene>
<evidence type="ECO:0000313" key="2">
    <source>
        <dbReference type="Proteomes" id="UP001377168"/>
    </source>
</evidence>
<keyword evidence="2" id="KW-1185">Reference proteome</keyword>
<reference evidence="1" key="1">
    <citation type="submission" date="2024-03" db="EMBL/GenBank/DDBJ databases">
        <title>Novel Streptomyces species of biotechnological and ecological value are a feature of Machair soil.</title>
        <authorList>
            <person name="Prole J.R."/>
            <person name="Goodfellow M."/>
            <person name="Allenby N."/>
            <person name="Ward A.C."/>
        </authorList>
    </citation>
    <scope>NUCLEOTIDE SEQUENCE</scope>
    <source>
        <strain evidence="1">MS2.AVA.5</strain>
    </source>
</reference>
<dbReference type="Proteomes" id="UP001377168">
    <property type="component" value="Unassembled WGS sequence"/>
</dbReference>
<proteinExistence type="predicted"/>
<protein>
    <submittedName>
        <fullName evidence="1">Acyltransferase domain-containing protein</fullName>
    </submittedName>
</protein>
<keyword evidence="1" id="KW-0012">Acyltransferase</keyword>
<keyword evidence="1" id="KW-0808">Transferase</keyword>